<dbReference type="InterPro" id="IPR015897">
    <property type="entry name" value="CHK_kinase-like"/>
</dbReference>
<organism evidence="2 3">
    <name type="scientific">Steinernema hermaphroditum</name>
    <dbReference type="NCBI Taxonomy" id="289476"/>
    <lineage>
        <taxon>Eukaryota</taxon>
        <taxon>Metazoa</taxon>
        <taxon>Ecdysozoa</taxon>
        <taxon>Nematoda</taxon>
        <taxon>Chromadorea</taxon>
        <taxon>Rhabditida</taxon>
        <taxon>Tylenchina</taxon>
        <taxon>Panagrolaimomorpha</taxon>
        <taxon>Strongyloidoidea</taxon>
        <taxon>Steinernematidae</taxon>
        <taxon>Steinernema</taxon>
    </lineage>
</organism>
<dbReference type="Proteomes" id="UP001175271">
    <property type="component" value="Unassembled WGS sequence"/>
</dbReference>
<comment type="caution">
    <text evidence="2">The sequence shown here is derived from an EMBL/GenBank/DDBJ whole genome shotgun (WGS) entry which is preliminary data.</text>
</comment>
<dbReference type="AlphaFoldDB" id="A0AA39INF3"/>
<dbReference type="InterPro" id="IPR052961">
    <property type="entry name" value="Oxido-Kinase-like_Enzymes"/>
</dbReference>
<evidence type="ECO:0000259" key="1">
    <source>
        <dbReference type="SMART" id="SM00587"/>
    </source>
</evidence>
<name>A0AA39INF3_9BILA</name>
<keyword evidence="3" id="KW-1185">Reference proteome</keyword>
<feature type="domain" description="CHK kinase-like" evidence="1">
    <location>
        <begin position="150"/>
        <end position="338"/>
    </location>
</feature>
<dbReference type="SUPFAM" id="SSF56112">
    <property type="entry name" value="Protein kinase-like (PK-like)"/>
    <property type="match status" value="1"/>
</dbReference>
<dbReference type="Gene3D" id="3.90.1200.10">
    <property type="match status" value="1"/>
</dbReference>
<dbReference type="SMART" id="SM00587">
    <property type="entry name" value="CHK"/>
    <property type="match status" value="1"/>
</dbReference>
<sequence length="417" mass="47388">MVTKLQVFSSAFSFDIKTTIGESPFTVQWLLEALTEGDAAFVARVKDTSVADVDGYDISGGKGYFSRVYKVTIRFEDCGDPHIVILKVPGIESAEIFRNGEASPINLERVIDCHNREVYFYKHFAPKIEIPLVRVFRAVEWIPGKQMGCILMENLCENSDTASFYGSLSRGQVEAVVKSLAKLHGFFLSTPREQWAGKFQLTIMNTEEIVKGGARTMKEMAEERPEMFKEIASQLLPYMKSQRFYDYTIRDLGVELGIPPILIHGDVWTNNVMFDQRADGSLGDGLRALLDWQIIHDGCIAFDLARLLVISLDGDVRRELEAHMLELYFDSLKAFLAERNLEITFGFGQLLEAYKAAFITQSVFVLLFAISFTSKPIINEFEKKLQDARREKLYLRAYNALEEAVEYLKEIPSDKLL</sequence>
<dbReference type="PANTHER" id="PTHR23020">
    <property type="entry name" value="UNCHARACTERIZED NUCLEAR HORMONE RECEPTOR-RELATED"/>
    <property type="match status" value="1"/>
</dbReference>
<evidence type="ECO:0000313" key="2">
    <source>
        <dbReference type="EMBL" id="KAK0427537.1"/>
    </source>
</evidence>
<dbReference type="InterPro" id="IPR011009">
    <property type="entry name" value="Kinase-like_dom_sf"/>
</dbReference>
<dbReference type="InterPro" id="IPR012877">
    <property type="entry name" value="Dhs-27"/>
</dbReference>
<gene>
    <name evidence="2" type="ORF">QR680_010281</name>
</gene>
<dbReference type="EMBL" id="JAUCMV010000001">
    <property type="protein sequence ID" value="KAK0427537.1"/>
    <property type="molecule type" value="Genomic_DNA"/>
</dbReference>
<dbReference type="Pfam" id="PF07914">
    <property type="entry name" value="DUF1679"/>
    <property type="match status" value="1"/>
</dbReference>
<proteinExistence type="predicted"/>
<reference evidence="2" key="1">
    <citation type="submission" date="2023-06" db="EMBL/GenBank/DDBJ databases">
        <title>Genomic analysis of the entomopathogenic nematode Steinernema hermaphroditum.</title>
        <authorList>
            <person name="Schwarz E.M."/>
            <person name="Heppert J.K."/>
            <person name="Baniya A."/>
            <person name="Schwartz H.T."/>
            <person name="Tan C.-H."/>
            <person name="Antoshechkin I."/>
            <person name="Sternberg P.W."/>
            <person name="Goodrich-Blair H."/>
            <person name="Dillman A.R."/>
        </authorList>
    </citation>
    <scope>NUCLEOTIDE SEQUENCE</scope>
    <source>
        <strain evidence="2">PS9179</strain>
        <tissue evidence="2">Whole animal</tissue>
    </source>
</reference>
<dbReference type="PANTHER" id="PTHR23020:SF41">
    <property type="entry name" value="AMINOGLYCOSIDE PHOSPHOTRANSFERASE DOMAIN-CONTAINING PROTEIN"/>
    <property type="match status" value="1"/>
</dbReference>
<protein>
    <recommendedName>
        <fullName evidence="1">CHK kinase-like domain-containing protein</fullName>
    </recommendedName>
</protein>
<evidence type="ECO:0000313" key="3">
    <source>
        <dbReference type="Proteomes" id="UP001175271"/>
    </source>
</evidence>
<accession>A0AA39INF3</accession>